<name>A0A968GFV5_9SPIO</name>
<sequence>MKKFYDQGLHFHCTQCSQCCRGDSGYVFLSKEDIDRITAHLQMSQEDFLTQHARTVAHGNALRISLLEVAESDGQMRCEFWKDGCSIYSARPSQCRTYPFWSSILASQANWNLEAEHCPGINLTDAKLYHKDEIENLLANHPEERLIQIKP</sequence>
<dbReference type="AlphaFoldDB" id="A0A968GFV5"/>
<dbReference type="InterPro" id="IPR005358">
    <property type="entry name" value="Puta_zinc/iron-chelating_dom"/>
</dbReference>
<accession>A0A968GFV5</accession>
<dbReference type="EMBL" id="JAATLM010000001">
    <property type="protein sequence ID" value="NIZ69821.1"/>
    <property type="molecule type" value="Genomic_DNA"/>
</dbReference>
<organism evidence="1 2">
    <name type="scientific">Entomospira culicis</name>
    <dbReference type="NCBI Taxonomy" id="2719989"/>
    <lineage>
        <taxon>Bacteria</taxon>
        <taxon>Pseudomonadati</taxon>
        <taxon>Spirochaetota</taxon>
        <taxon>Spirochaetia</taxon>
        <taxon>Spirochaetales</taxon>
        <taxon>Spirochaetaceae</taxon>
        <taxon>Entomospira</taxon>
    </lineage>
</organism>
<evidence type="ECO:0000313" key="1">
    <source>
        <dbReference type="EMBL" id="NIZ69821.1"/>
    </source>
</evidence>
<dbReference type="PANTHER" id="PTHR35866:SF1">
    <property type="entry name" value="YKGJ FAMILY CYSTEINE CLUSTER PROTEIN"/>
    <property type="match status" value="1"/>
</dbReference>
<comment type="caution">
    <text evidence="1">The sequence shown here is derived from an EMBL/GenBank/DDBJ whole genome shotgun (WGS) entry which is preliminary data.</text>
</comment>
<dbReference type="RefSeq" id="WP_167695898.1">
    <property type="nucleotide sequence ID" value="NZ_CP118181.1"/>
</dbReference>
<keyword evidence="2" id="KW-1185">Reference proteome</keyword>
<dbReference type="Proteomes" id="UP000778951">
    <property type="component" value="Unassembled WGS sequence"/>
</dbReference>
<protein>
    <submittedName>
        <fullName evidence="1">YkgJ family cysteine cluster protein</fullName>
    </submittedName>
</protein>
<gene>
    <name evidence="1" type="ORF">HCT48_06305</name>
</gene>
<evidence type="ECO:0000313" key="2">
    <source>
        <dbReference type="Proteomes" id="UP000778951"/>
    </source>
</evidence>
<dbReference type="PANTHER" id="PTHR35866">
    <property type="entry name" value="PUTATIVE-RELATED"/>
    <property type="match status" value="1"/>
</dbReference>
<proteinExistence type="predicted"/>
<dbReference type="Pfam" id="PF03692">
    <property type="entry name" value="CxxCxxCC"/>
    <property type="match status" value="1"/>
</dbReference>
<reference evidence="1" key="1">
    <citation type="submission" date="2020-03" db="EMBL/GenBank/DDBJ databases">
        <title>Spirochaetal bacteria isolated from arthropods constitute a novel genus Entomospira genus novum within the order Spirochaetales.</title>
        <authorList>
            <person name="Grana-Miraglia L."/>
            <person name="Sikutova S."/>
            <person name="Fingerle V."/>
            <person name="Sing A."/>
            <person name="Castillo-Ramirez S."/>
            <person name="Margos G."/>
            <person name="Rudolf I."/>
        </authorList>
    </citation>
    <scope>NUCLEOTIDE SEQUENCE</scope>
    <source>
        <strain evidence="1">BR149</strain>
    </source>
</reference>